<dbReference type="PROSITE" id="PS00108">
    <property type="entry name" value="PROTEIN_KINASE_ST"/>
    <property type="match status" value="1"/>
</dbReference>
<feature type="domain" description="Protein kinase" evidence="8">
    <location>
        <begin position="69"/>
        <end position="440"/>
    </location>
</feature>
<name>A0A8E2JBM1_9PEZI</name>
<dbReference type="Proteomes" id="UP000250266">
    <property type="component" value="Unassembled WGS sequence"/>
</dbReference>
<dbReference type="EC" id="2.7.11.1" evidence="1"/>
<dbReference type="Pfam" id="PF00069">
    <property type="entry name" value="Pkinase"/>
    <property type="match status" value="2"/>
</dbReference>
<evidence type="ECO:0000256" key="7">
    <source>
        <dbReference type="SAM" id="MobiDB-lite"/>
    </source>
</evidence>
<dbReference type="Gene3D" id="1.10.510.10">
    <property type="entry name" value="Transferase(Phosphotransferase) domain 1"/>
    <property type="match status" value="1"/>
</dbReference>
<dbReference type="GO" id="GO:0004674">
    <property type="term" value="F:protein serine/threonine kinase activity"/>
    <property type="evidence" value="ECO:0007669"/>
    <property type="project" value="UniProtKB-KW"/>
</dbReference>
<keyword evidence="4" id="KW-0547">Nucleotide-binding</keyword>
<dbReference type="EMBL" id="KV745200">
    <property type="protein sequence ID" value="OCK76559.1"/>
    <property type="molecule type" value="Genomic_DNA"/>
</dbReference>
<dbReference type="SUPFAM" id="SSF56112">
    <property type="entry name" value="Protein kinase-like (PK-like)"/>
    <property type="match status" value="1"/>
</dbReference>
<gene>
    <name evidence="9" type="ORF">K432DRAFT_360170</name>
</gene>
<evidence type="ECO:0000259" key="8">
    <source>
        <dbReference type="PROSITE" id="PS50011"/>
    </source>
</evidence>
<evidence type="ECO:0000256" key="2">
    <source>
        <dbReference type="ARBA" id="ARBA00022527"/>
    </source>
</evidence>
<dbReference type="GO" id="GO:0044773">
    <property type="term" value="P:mitotic DNA damage checkpoint signaling"/>
    <property type="evidence" value="ECO:0007669"/>
    <property type="project" value="TreeGrafter"/>
</dbReference>
<dbReference type="PANTHER" id="PTHR44167">
    <property type="entry name" value="OVARIAN-SPECIFIC SERINE/THREONINE-PROTEIN KINASE LOK-RELATED"/>
    <property type="match status" value="1"/>
</dbReference>
<dbReference type="GO" id="GO:0005524">
    <property type="term" value="F:ATP binding"/>
    <property type="evidence" value="ECO:0007669"/>
    <property type="project" value="UniProtKB-KW"/>
</dbReference>
<evidence type="ECO:0000256" key="1">
    <source>
        <dbReference type="ARBA" id="ARBA00012513"/>
    </source>
</evidence>
<dbReference type="PANTHER" id="PTHR44167:SF23">
    <property type="entry name" value="CDC7 KINASE, ISOFORM A-RELATED"/>
    <property type="match status" value="1"/>
</dbReference>
<protein>
    <recommendedName>
        <fullName evidence="1">non-specific serine/threonine protein kinase</fullName>
        <ecNumber evidence="1">2.7.11.1</ecNumber>
    </recommendedName>
</protein>
<evidence type="ECO:0000256" key="4">
    <source>
        <dbReference type="ARBA" id="ARBA00022741"/>
    </source>
</evidence>
<evidence type="ECO:0000256" key="5">
    <source>
        <dbReference type="ARBA" id="ARBA00022777"/>
    </source>
</evidence>
<proteinExistence type="predicted"/>
<keyword evidence="6" id="KW-0067">ATP-binding</keyword>
<dbReference type="Gene3D" id="3.30.200.20">
    <property type="entry name" value="Phosphorylase Kinase, domain 1"/>
    <property type="match status" value="1"/>
</dbReference>
<dbReference type="InterPro" id="IPR000719">
    <property type="entry name" value="Prot_kinase_dom"/>
</dbReference>
<sequence>MAKARTLRQLPEQMIIHHDEPQDDETLDESEGPLEESGQTMSDSEEVEQCVAEDMARFERTFQGISSRYRLINRIGEGTFSTVYKAEDLLYHRYDNDWDIEEKENSKWSPPSIKRGPFNPQRRKPRYVAIKKIYVTSSPIRIFNELELLHDLKDSDSVCPLITAFRHQDQVIAVLPYFQHRDFREYFRDMTISDMRLYFRSLFTALSSVHRRQILHRDIKPTNFLYNPEQARGVLVDFGLAEREGTDWHMCTCQMSSTERRYKIENSVYAATLPSNPSQPPSYPKNDSRNSRRANRAGTRGFRAPEVLLKCTAQSTSIDMWSAGVILLTMLSRRFPFFHSADDIDALLEITNIFGKKKMRDISLLHGQVFETNIPSYTELGHGFEKIILWCTGRSGRDEQGRKAQLVGEEKEAAQFLERLLECDPSKRITADEALRHPFVARAGEGGDDDEEMVDLVAT</sequence>
<feature type="region of interest" description="Disordered" evidence="7">
    <location>
        <begin position="1"/>
        <end position="44"/>
    </location>
</feature>
<feature type="compositionally biased region" description="Acidic residues" evidence="7">
    <location>
        <begin position="21"/>
        <end position="34"/>
    </location>
</feature>
<dbReference type="CDD" id="cd14019">
    <property type="entry name" value="STKc_Cdc7"/>
    <property type="match status" value="1"/>
</dbReference>
<dbReference type="SMART" id="SM00220">
    <property type="entry name" value="S_TKc"/>
    <property type="match status" value="1"/>
</dbReference>
<keyword evidence="2" id="KW-0723">Serine/threonine-protein kinase</keyword>
<keyword evidence="5 9" id="KW-0418">Kinase</keyword>
<feature type="region of interest" description="Disordered" evidence="7">
    <location>
        <begin position="271"/>
        <end position="298"/>
    </location>
</feature>
<evidence type="ECO:0000313" key="10">
    <source>
        <dbReference type="Proteomes" id="UP000250266"/>
    </source>
</evidence>
<evidence type="ECO:0000313" key="9">
    <source>
        <dbReference type="EMBL" id="OCK76559.1"/>
    </source>
</evidence>
<keyword evidence="10" id="KW-1185">Reference proteome</keyword>
<dbReference type="InterPro" id="IPR011009">
    <property type="entry name" value="Kinase-like_dom_sf"/>
</dbReference>
<accession>A0A8E2JBM1</accession>
<dbReference type="GO" id="GO:0005634">
    <property type="term" value="C:nucleus"/>
    <property type="evidence" value="ECO:0007669"/>
    <property type="project" value="TreeGrafter"/>
</dbReference>
<dbReference type="OrthoDB" id="10020333at2759"/>
<evidence type="ECO:0000256" key="6">
    <source>
        <dbReference type="ARBA" id="ARBA00022840"/>
    </source>
</evidence>
<dbReference type="AlphaFoldDB" id="A0A8E2JBM1"/>
<organism evidence="9 10">
    <name type="scientific">Lepidopterella palustris CBS 459.81</name>
    <dbReference type="NCBI Taxonomy" id="1314670"/>
    <lineage>
        <taxon>Eukaryota</taxon>
        <taxon>Fungi</taxon>
        <taxon>Dikarya</taxon>
        <taxon>Ascomycota</taxon>
        <taxon>Pezizomycotina</taxon>
        <taxon>Dothideomycetes</taxon>
        <taxon>Pleosporomycetidae</taxon>
        <taxon>Mytilinidiales</taxon>
        <taxon>Argynnaceae</taxon>
        <taxon>Lepidopterella</taxon>
    </lineage>
</organism>
<keyword evidence="3" id="KW-0808">Transferase</keyword>
<dbReference type="InterPro" id="IPR008271">
    <property type="entry name" value="Ser/Thr_kinase_AS"/>
</dbReference>
<reference evidence="9 10" key="1">
    <citation type="journal article" date="2016" name="Nat. Commun.">
        <title>Ectomycorrhizal ecology is imprinted in the genome of the dominant symbiotic fungus Cenococcum geophilum.</title>
        <authorList>
            <consortium name="DOE Joint Genome Institute"/>
            <person name="Peter M."/>
            <person name="Kohler A."/>
            <person name="Ohm R.A."/>
            <person name="Kuo A."/>
            <person name="Krutzmann J."/>
            <person name="Morin E."/>
            <person name="Arend M."/>
            <person name="Barry K.W."/>
            <person name="Binder M."/>
            <person name="Choi C."/>
            <person name="Clum A."/>
            <person name="Copeland A."/>
            <person name="Grisel N."/>
            <person name="Haridas S."/>
            <person name="Kipfer T."/>
            <person name="LaButti K."/>
            <person name="Lindquist E."/>
            <person name="Lipzen A."/>
            <person name="Maire R."/>
            <person name="Meier B."/>
            <person name="Mihaltcheva S."/>
            <person name="Molinier V."/>
            <person name="Murat C."/>
            <person name="Poggeler S."/>
            <person name="Quandt C.A."/>
            <person name="Sperisen C."/>
            <person name="Tritt A."/>
            <person name="Tisserant E."/>
            <person name="Crous P.W."/>
            <person name="Henrissat B."/>
            <person name="Nehls U."/>
            <person name="Egli S."/>
            <person name="Spatafora J.W."/>
            <person name="Grigoriev I.V."/>
            <person name="Martin F.M."/>
        </authorList>
    </citation>
    <scope>NUCLEOTIDE SEQUENCE [LARGE SCALE GENOMIC DNA]</scope>
    <source>
        <strain evidence="9 10">CBS 459.81</strain>
    </source>
</reference>
<dbReference type="PROSITE" id="PS50011">
    <property type="entry name" value="PROTEIN_KINASE_DOM"/>
    <property type="match status" value="1"/>
</dbReference>
<evidence type="ECO:0000256" key="3">
    <source>
        <dbReference type="ARBA" id="ARBA00022679"/>
    </source>
</evidence>